<keyword evidence="4" id="KW-1185">Reference proteome</keyword>
<dbReference type="Proteomes" id="UP001165524">
    <property type="component" value="Unassembled WGS sequence"/>
</dbReference>
<evidence type="ECO:0000313" key="3">
    <source>
        <dbReference type="EMBL" id="MCK0536378.1"/>
    </source>
</evidence>
<feature type="domain" description="Polymerase nucleotidyl transferase" evidence="2">
    <location>
        <begin position="25"/>
        <end position="96"/>
    </location>
</feature>
<dbReference type="InterPro" id="IPR043519">
    <property type="entry name" value="NT_sf"/>
</dbReference>
<comment type="caution">
    <text evidence="3">The sequence shown here is derived from an EMBL/GenBank/DDBJ whole genome shotgun (WGS) entry which is preliminary data.</text>
</comment>
<dbReference type="EMBL" id="JALKII010000001">
    <property type="protein sequence ID" value="MCK0536378.1"/>
    <property type="molecule type" value="Genomic_DNA"/>
</dbReference>
<reference evidence="3" key="1">
    <citation type="submission" date="2022-04" db="EMBL/GenBank/DDBJ databases">
        <title>Alcanivorax sp. CY1518 draft genome sequence.</title>
        <authorList>
            <person name="Zhao G."/>
            <person name="An M."/>
        </authorList>
    </citation>
    <scope>NUCLEOTIDE SEQUENCE</scope>
    <source>
        <strain evidence="3">CY1518</strain>
    </source>
</reference>
<dbReference type="Gene3D" id="3.30.460.10">
    <property type="entry name" value="Beta Polymerase, domain 2"/>
    <property type="match status" value="1"/>
</dbReference>
<gene>
    <name evidence="3" type="ORF">MU846_01490</name>
</gene>
<evidence type="ECO:0000256" key="1">
    <source>
        <dbReference type="SAM" id="MobiDB-lite"/>
    </source>
</evidence>
<proteinExistence type="predicted"/>
<dbReference type="Pfam" id="PF01909">
    <property type="entry name" value="NTP_transf_2"/>
    <property type="match status" value="1"/>
</dbReference>
<dbReference type="InterPro" id="IPR002934">
    <property type="entry name" value="Polymerase_NTP_transf_dom"/>
</dbReference>
<dbReference type="RefSeq" id="WP_246947537.1">
    <property type="nucleotide sequence ID" value="NZ_JALKII010000001.1"/>
</dbReference>
<evidence type="ECO:0000259" key="2">
    <source>
        <dbReference type="Pfam" id="PF01909"/>
    </source>
</evidence>
<feature type="region of interest" description="Disordered" evidence="1">
    <location>
        <begin position="87"/>
        <end position="113"/>
    </location>
</feature>
<protein>
    <submittedName>
        <fullName evidence="3">Nucleotidyltransferase domain-containing protein</fullName>
    </submittedName>
</protein>
<feature type="compositionally biased region" description="Basic and acidic residues" evidence="1">
    <location>
        <begin position="87"/>
        <end position="97"/>
    </location>
</feature>
<dbReference type="CDD" id="cd05403">
    <property type="entry name" value="NT_KNTase_like"/>
    <property type="match status" value="1"/>
</dbReference>
<dbReference type="SUPFAM" id="SSF81301">
    <property type="entry name" value="Nucleotidyltransferase"/>
    <property type="match status" value="1"/>
</dbReference>
<sequence>MKFDLTPHEYDYITEHLVAPLAAQGAEVFCYGSRARGDHHRFSDLDLMIEGNGNYSRLLSQLQEQLSESNFPYKVDLVEFRDFAESYKPGNHRDRGRWLHPSPGDSLEPGGPE</sequence>
<evidence type="ECO:0000313" key="4">
    <source>
        <dbReference type="Proteomes" id="UP001165524"/>
    </source>
</evidence>
<accession>A0ABT0E3I5</accession>
<organism evidence="3 4">
    <name type="scientific">Alcanivorax quisquiliarum</name>
    <dbReference type="NCBI Taxonomy" id="2933565"/>
    <lineage>
        <taxon>Bacteria</taxon>
        <taxon>Pseudomonadati</taxon>
        <taxon>Pseudomonadota</taxon>
        <taxon>Gammaproteobacteria</taxon>
        <taxon>Oceanospirillales</taxon>
        <taxon>Alcanivoracaceae</taxon>
        <taxon>Alcanivorax</taxon>
    </lineage>
</organism>
<name>A0ABT0E3I5_9GAMM</name>